<dbReference type="InterPro" id="IPR048299">
    <property type="entry name" value="LtrB_central"/>
</dbReference>
<evidence type="ECO:0000313" key="5">
    <source>
        <dbReference type="EMBL" id="PKZ98100.1"/>
    </source>
</evidence>
<dbReference type="Proteomes" id="UP000234902">
    <property type="component" value="Unassembled WGS sequence"/>
</dbReference>
<name>A0A2I1TWX8_STRMT</name>
<dbReference type="Proteomes" id="UP000234971">
    <property type="component" value="Unassembled WGS sequence"/>
</dbReference>
<evidence type="ECO:0000259" key="2">
    <source>
        <dbReference type="Pfam" id="PF03432"/>
    </source>
</evidence>
<feature type="domain" description="MobA/VirD2-like nuclease" evidence="2">
    <location>
        <begin position="49"/>
        <end position="167"/>
    </location>
</feature>
<dbReference type="Pfam" id="PF11083">
    <property type="entry name" value="Relaxase_C"/>
    <property type="match status" value="1"/>
</dbReference>
<dbReference type="EMBL" id="PKID01000010">
    <property type="protein sequence ID" value="PKZ98100.1"/>
    <property type="molecule type" value="Genomic_DNA"/>
</dbReference>
<dbReference type="NCBIfam" id="NF040665">
    <property type="entry name" value="relax_SAG1250"/>
    <property type="match status" value="1"/>
</dbReference>
<evidence type="ECO:0000313" key="6">
    <source>
        <dbReference type="EMBL" id="PLA60908.1"/>
    </source>
</evidence>
<evidence type="ECO:0000313" key="8">
    <source>
        <dbReference type="Proteomes" id="UP000234971"/>
    </source>
</evidence>
<reference evidence="7 8" key="1">
    <citation type="submission" date="2017-12" db="EMBL/GenBank/DDBJ databases">
        <title>Phylogenetic diversity of female urinary microbiome.</title>
        <authorList>
            <person name="Thomas-White K."/>
            <person name="Wolfe A.J."/>
        </authorList>
    </citation>
    <scope>NUCLEOTIDE SEQUENCE [LARGE SCALE GENOMIC DNA]</scope>
    <source>
        <strain evidence="5 7">UMB0079</strain>
        <strain evidence="6 8">UMB1341</strain>
    </source>
</reference>
<organism evidence="5 7">
    <name type="scientific">Streptococcus mitis</name>
    <dbReference type="NCBI Taxonomy" id="28037"/>
    <lineage>
        <taxon>Bacteria</taxon>
        <taxon>Bacillati</taxon>
        <taxon>Bacillota</taxon>
        <taxon>Bacilli</taxon>
        <taxon>Lactobacillales</taxon>
        <taxon>Streptococcaceae</taxon>
        <taxon>Streptococcus</taxon>
        <taxon>Streptococcus mitis group</taxon>
    </lineage>
</organism>
<dbReference type="RefSeq" id="WP_101782565.1">
    <property type="nucleotide sequence ID" value="NZ_JASOIB010000004.1"/>
</dbReference>
<dbReference type="Pfam" id="PF20874">
    <property type="entry name" value="Relaxase_M"/>
    <property type="match status" value="1"/>
</dbReference>
<keyword evidence="1" id="KW-0175">Coiled coil</keyword>
<evidence type="ECO:0000259" key="3">
    <source>
        <dbReference type="Pfam" id="PF11083"/>
    </source>
</evidence>
<dbReference type="EMBL" id="PKIE01000001">
    <property type="protein sequence ID" value="PLA60908.1"/>
    <property type="molecule type" value="Genomic_DNA"/>
</dbReference>
<dbReference type="AlphaFoldDB" id="A0A2I1TWX8"/>
<evidence type="ECO:0000256" key="1">
    <source>
        <dbReference type="SAM" id="Coils"/>
    </source>
</evidence>
<dbReference type="InterPro" id="IPR005094">
    <property type="entry name" value="Endonuclease_MobA/VirD2"/>
</dbReference>
<dbReference type="InterPro" id="IPR021112">
    <property type="entry name" value="LtrB_C"/>
</dbReference>
<feature type="coiled-coil region" evidence="1">
    <location>
        <begin position="495"/>
        <end position="543"/>
    </location>
</feature>
<sequence>MVVTKHFATHGKKYRRRLIKYILNPDKTDNLKLVSDFGMSNYLDFPSHVEMVEMYNVNFANNDKLYESRNDRQEKHQQTIHAHHLIQSFSPEDNLTPEEINRIGYETMMELTGGRFKFIVATHTDKDHVHNHILINAIDRNSDKKLIWNYALERNLRMISDRISKMAGAKIIEKRYSYRDYKKYKESSHKFELKQCLYFLLQQSKSFDDFLEKAKQLHVQIDFSQKYSRFLMTDRTMVKPIRGRQLSKRDLYDEDFFKTYFAKQEIESRLKFLLKSVYLLEELHVKAKELNLTIELKQKNVMFTLEEDGKKISLSHKKISDKKLYDVQFFNRYFEDREVRDIQALENLQEDFQTFREEQHKEKVSAEEIEEAFKKYKEKRDAIHEFEIELTDNQIEKLVDDGVYIQVSFGIKQSGLIFIPNYQLDIFEEDNHKKYKVYIRETSSYFVYNKENMDNNCFIKGRTLIRQLSNDSQKLPYRRPTLKSLQEKISEINLMIELSNTNKQYQEIKDELVLEIAEIDMQLEETQEKIATLNKMAEVLINLKSEDHETRKLAKYNFDQMNMTESIMLDRLNTDILKLQQELGNEINKYEEIARRLDLFVKIINTNKFTVLKFHENALLE</sequence>
<proteinExistence type="predicted"/>
<dbReference type="Pfam" id="PF03432">
    <property type="entry name" value="Relaxase"/>
    <property type="match status" value="1"/>
</dbReference>
<feature type="domain" description="Group II intron-interrupted relaxase LtrB central" evidence="4">
    <location>
        <begin position="384"/>
        <end position="470"/>
    </location>
</feature>
<evidence type="ECO:0000313" key="7">
    <source>
        <dbReference type="Proteomes" id="UP000234902"/>
    </source>
</evidence>
<accession>A0A2I1TWX8</accession>
<evidence type="ECO:0000259" key="4">
    <source>
        <dbReference type="Pfam" id="PF20874"/>
    </source>
</evidence>
<feature type="coiled-coil region" evidence="1">
    <location>
        <begin position="569"/>
        <end position="596"/>
    </location>
</feature>
<feature type="domain" description="Group II intron-interrupted relaxase LtrB C-terminal" evidence="3">
    <location>
        <begin position="484"/>
        <end position="605"/>
    </location>
</feature>
<protein>
    <submittedName>
        <fullName evidence="5">Relaxase</fullName>
    </submittedName>
</protein>
<comment type="caution">
    <text evidence="5">The sequence shown here is derived from an EMBL/GenBank/DDBJ whole genome shotgun (WGS) entry which is preliminary data.</text>
</comment>
<gene>
    <name evidence="6" type="ORF">CYK18_01505</name>
    <name evidence="5" type="ORF">CYK19_08325</name>
</gene>